<feature type="domain" description="Glutaredoxin" evidence="1">
    <location>
        <begin position="80"/>
        <end position="141"/>
    </location>
</feature>
<dbReference type="Gene3D" id="3.40.30.10">
    <property type="entry name" value="Glutaredoxin"/>
    <property type="match status" value="1"/>
</dbReference>
<dbReference type="OrthoDB" id="438187at2759"/>
<sequence length="502" mass="55607">MVRSAYPYLRRSFLAVLNVAVLVREAVSSLRAISSRPLPPGLPLFINPSPPLVALRRRSCIRLASSSAAAAVPVASAPVVVVYSRAGCQFCRRAKELLESRGIEYLLVDVEAEPDRFDEARERAGQNDIRTVPQIFINGGYVGGYDDLSALAEKKDQLEGRVREAERLPESARVLIHPTPSEKIGNIPGWDKKLDDLAHKLKGMKEIAVTRPLNLFAEPSGEPRDALKMSSALRRVYSLIEEKTVDGGSVDYSKLESIDEWFKYLALAVELQSVEGLEKLTDVEKRAFFINLYNCLTFHGVLVFGSPGTSLWQKYQFFKTGKVSYRIGGVDLSNDDIENGILRNGAAPFPKGDPRTALQIPLDPRIHFALNCGSRGCPPVSVFSADNLEKELRSATGAFLSASDNCHVTKGTVRLSSIFKWYPQDFTGPVDKSEQPAALLTWVADQLGEDQGETRKAIQDILDNRESRPIRIEYSDYDWGANSVDRQPVGGKQGSWLDLFSF</sequence>
<keyword evidence="4" id="KW-1185">Reference proteome</keyword>
<evidence type="ECO:0000313" key="3">
    <source>
        <dbReference type="EMBL" id="CEL99591.1"/>
    </source>
</evidence>
<dbReference type="SUPFAM" id="SSF52833">
    <property type="entry name" value="Thioredoxin-like"/>
    <property type="match status" value="1"/>
</dbReference>
<reference evidence="3 4" key="1">
    <citation type="submission" date="2014-11" db="EMBL/GenBank/DDBJ databases">
        <authorList>
            <person name="Zhu J."/>
            <person name="Qi W."/>
            <person name="Song R."/>
        </authorList>
    </citation>
    <scope>NUCLEOTIDE SEQUENCE [LARGE SCALE GENOMIC DNA]</scope>
</reference>
<dbReference type="Proteomes" id="UP000041254">
    <property type="component" value="Unassembled WGS sequence"/>
</dbReference>
<dbReference type="PRINTS" id="PR00160">
    <property type="entry name" value="GLUTAREDOXIN"/>
</dbReference>
<feature type="domain" description="DUF547" evidence="2">
    <location>
        <begin position="278"/>
        <end position="400"/>
    </location>
</feature>
<dbReference type="PANTHER" id="PTHR46361:SF3">
    <property type="entry name" value="ELECTRON CARRIER_ PROTEIN DISULFIDE OXIDOREDUCTASE"/>
    <property type="match status" value="1"/>
</dbReference>
<dbReference type="Pfam" id="PF04784">
    <property type="entry name" value="DUF547"/>
    <property type="match status" value="1"/>
</dbReference>
<evidence type="ECO:0000313" key="4">
    <source>
        <dbReference type="Proteomes" id="UP000041254"/>
    </source>
</evidence>
<organism evidence="3 4">
    <name type="scientific">Vitrella brassicaformis (strain CCMP3155)</name>
    <dbReference type="NCBI Taxonomy" id="1169540"/>
    <lineage>
        <taxon>Eukaryota</taxon>
        <taxon>Sar</taxon>
        <taxon>Alveolata</taxon>
        <taxon>Colpodellida</taxon>
        <taxon>Vitrellaceae</taxon>
        <taxon>Vitrella</taxon>
    </lineage>
</organism>
<accession>A0A0G4EQ75</accession>
<proteinExistence type="predicted"/>
<dbReference type="InterPro" id="IPR006869">
    <property type="entry name" value="DUF547"/>
</dbReference>
<dbReference type="EMBL" id="CDMY01000284">
    <property type="protein sequence ID" value="CEL99591.1"/>
    <property type="molecule type" value="Genomic_DNA"/>
</dbReference>
<evidence type="ECO:0000259" key="1">
    <source>
        <dbReference type="Pfam" id="PF00462"/>
    </source>
</evidence>
<dbReference type="PROSITE" id="PS51353">
    <property type="entry name" value="ARSC"/>
    <property type="match status" value="1"/>
</dbReference>
<dbReference type="PhylomeDB" id="A0A0G4EQ75"/>
<protein>
    <submittedName>
        <fullName evidence="3">Uncharacterized protein</fullName>
    </submittedName>
</protein>
<dbReference type="AlphaFoldDB" id="A0A0G4EQ75"/>
<dbReference type="InterPro" id="IPR006660">
    <property type="entry name" value="Arsenate_reductase-like"/>
</dbReference>
<dbReference type="InterPro" id="IPR002109">
    <property type="entry name" value="Glutaredoxin"/>
</dbReference>
<dbReference type="PANTHER" id="PTHR46361">
    <property type="entry name" value="ELECTRON CARRIER/ PROTEIN DISULFIDE OXIDOREDUCTASE"/>
    <property type="match status" value="1"/>
</dbReference>
<dbReference type="OMA" id="RMAFFIN"/>
<dbReference type="Pfam" id="PF00462">
    <property type="entry name" value="Glutaredoxin"/>
    <property type="match status" value="1"/>
</dbReference>
<gene>
    <name evidence="3" type="ORF">Vbra_1507</name>
</gene>
<dbReference type="InterPro" id="IPR036249">
    <property type="entry name" value="Thioredoxin-like_sf"/>
</dbReference>
<name>A0A0G4EQ75_VITBC</name>
<evidence type="ECO:0000259" key="2">
    <source>
        <dbReference type="Pfam" id="PF04784"/>
    </source>
</evidence>
<dbReference type="PROSITE" id="PS51354">
    <property type="entry name" value="GLUTAREDOXIN_2"/>
    <property type="match status" value="1"/>
</dbReference>
<dbReference type="STRING" id="1169540.A0A0G4EQ75"/>
<dbReference type="VEuPathDB" id="CryptoDB:Vbra_1507"/>
<dbReference type="InParanoid" id="A0A0G4EQ75"/>
<dbReference type="InterPro" id="IPR014025">
    <property type="entry name" value="Glutaredoxin_subgr"/>
</dbReference>